<dbReference type="GO" id="GO:0005737">
    <property type="term" value="C:cytoplasm"/>
    <property type="evidence" value="ECO:0007669"/>
    <property type="project" value="TreeGrafter"/>
</dbReference>
<dbReference type="Gene3D" id="1.10.287.110">
    <property type="entry name" value="DnaJ domain"/>
    <property type="match status" value="1"/>
</dbReference>
<dbReference type="KEGG" id="csol:105363441"/>
<dbReference type="CTD" id="43630"/>
<dbReference type="AlphaFoldDB" id="A0AAJ6YJY9"/>
<dbReference type="SMART" id="SM00271">
    <property type="entry name" value="DnaJ"/>
    <property type="match status" value="1"/>
</dbReference>
<dbReference type="RefSeq" id="XP_011499431.1">
    <property type="nucleotide sequence ID" value="XM_011501129.1"/>
</dbReference>
<dbReference type="PROSITE" id="PS50076">
    <property type="entry name" value="DNAJ_2"/>
    <property type="match status" value="1"/>
</dbReference>
<gene>
    <name evidence="6" type="primary">LOC105363441</name>
</gene>
<protein>
    <recommendedName>
        <fullName evidence="2 4">J domain-containing protein</fullName>
    </recommendedName>
</protein>
<dbReference type="Proteomes" id="UP000695007">
    <property type="component" value="Unplaced"/>
</dbReference>
<dbReference type="InterPro" id="IPR029827">
    <property type="entry name" value="JDP1-like"/>
</dbReference>
<dbReference type="SUPFAM" id="SSF46565">
    <property type="entry name" value="Chaperone J-domain"/>
    <property type="match status" value="1"/>
</dbReference>
<dbReference type="CDD" id="cd06257">
    <property type="entry name" value="DnaJ"/>
    <property type="match status" value="1"/>
</dbReference>
<dbReference type="FunFam" id="1.10.287.110:FF:000049">
    <property type="entry name" value="DnaJ homolog subfamily C member 12"/>
    <property type="match status" value="1"/>
</dbReference>
<evidence type="ECO:0000313" key="5">
    <source>
        <dbReference type="Proteomes" id="UP000695007"/>
    </source>
</evidence>
<keyword evidence="1" id="KW-0143">Chaperone</keyword>
<feature type="region of interest" description="Disordered" evidence="3">
    <location>
        <begin position="105"/>
        <end position="164"/>
    </location>
</feature>
<evidence type="ECO:0000256" key="1">
    <source>
        <dbReference type="ARBA" id="ARBA00023186"/>
    </source>
</evidence>
<organism evidence="5 6">
    <name type="scientific">Ceratosolen solmsi marchali</name>
    <dbReference type="NCBI Taxonomy" id="326594"/>
    <lineage>
        <taxon>Eukaryota</taxon>
        <taxon>Metazoa</taxon>
        <taxon>Ecdysozoa</taxon>
        <taxon>Arthropoda</taxon>
        <taxon>Hexapoda</taxon>
        <taxon>Insecta</taxon>
        <taxon>Pterygota</taxon>
        <taxon>Neoptera</taxon>
        <taxon>Endopterygota</taxon>
        <taxon>Hymenoptera</taxon>
        <taxon>Apocrita</taxon>
        <taxon>Proctotrupomorpha</taxon>
        <taxon>Chalcidoidea</taxon>
        <taxon>Agaonidae</taxon>
        <taxon>Agaoninae</taxon>
        <taxon>Ceratosolen</taxon>
    </lineage>
</organism>
<dbReference type="GeneID" id="105363441"/>
<dbReference type="InterPro" id="IPR001623">
    <property type="entry name" value="DnaJ_domain"/>
</dbReference>
<evidence type="ECO:0000256" key="3">
    <source>
        <dbReference type="SAM" id="MobiDB-lite"/>
    </source>
</evidence>
<sequence length="175" mass="19866">MSVDDVLSYQPSPEEDLYGLLGCDESATIEQITAEYKVLALQYHPDKNEGNKDAEAKFQQLNYAKEILCDPEKRSNYDKWRNSGISVSYKQWLGMKDHVHQSMHWSTPKTKNRMLPGSEAEDSGTAGGRAKVKPSNANRRASEGGANIHYGARRDLNWDNEPPSEIINKFRNYEV</sequence>
<dbReference type="InterPro" id="IPR036869">
    <property type="entry name" value="J_dom_sf"/>
</dbReference>
<dbReference type="PANTHER" id="PTHR44500:SF1">
    <property type="entry name" value="DNAJ HOMOLOG SUBFAMILY C MEMBER 12"/>
    <property type="match status" value="1"/>
</dbReference>
<evidence type="ECO:0000256" key="2">
    <source>
        <dbReference type="ARBA" id="ARBA00073114"/>
    </source>
</evidence>
<keyword evidence="5" id="KW-1185">Reference proteome</keyword>
<dbReference type="PRINTS" id="PR00625">
    <property type="entry name" value="JDOMAIN"/>
</dbReference>
<proteinExistence type="predicted"/>
<dbReference type="Pfam" id="PF00226">
    <property type="entry name" value="DnaJ"/>
    <property type="match status" value="1"/>
</dbReference>
<name>A0AAJ6YJY9_9HYME</name>
<evidence type="ECO:0000313" key="6">
    <source>
        <dbReference type="RefSeq" id="XP_011499431.1"/>
    </source>
</evidence>
<accession>A0AAJ6YJY9</accession>
<reference evidence="6" key="1">
    <citation type="submission" date="2025-08" db="UniProtKB">
        <authorList>
            <consortium name="RefSeq"/>
        </authorList>
    </citation>
    <scope>IDENTIFICATION</scope>
</reference>
<evidence type="ECO:0000259" key="4">
    <source>
        <dbReference type="PROSITE" id="PS50076"/>
    </source>
</evidence>
<feature type="domain" description="J" evidence="4">
    <location>
        <begin position="16"/>
        <end position="81"/>
    </location>
</feature>
<dbReference type="PANTHER" id="PTHR44500">
    <property type="entry name" value="DNAJ HOMOLOG SUBFAMILY C MEMBER 12"/>
    <property type="match status" value="1"/>
</dbReference>